<gene>
    <name evidence="1" type="ORF">PENTCL1PPCAC_5433</name>
</gene>
<dbReference type="Proteomes" id="UP001432027">
    <property type="component" value="Unassembled WGS sequence"/>
</dbReference>
<feature type="non-terminal residue" evidence="1">
    <location>
        <position position="74"/>
    </location>
</feature>
<organism evidence="1 2">
    <name type="scientific">Pristionchus entomophagus</name>
    <dbReference type="NCBI Taxonomy" id="358040"/>
    <lineage>
        <taxon>Eukaryota</taxon>
        <taxon>Metazoa</taxon>
        <taxon>Ecdysozoa</taxon>
        <taxon>Nematoda</taxon>
        <taxon>Chromadorea</taxon>
        <taxon>Rhabditida</taxon>
        <taxon>Rhabditina</taxon>
        <taxon>Diplogasteromorpha</taxon>
        <taxon>Diplogasteroidea</taxon>
        <taxon>Neodiplogasteridae</taxon>
        <taxon>Pristionchus</taxon>
    </lineage>
</organism>
<protein>
    <submittedName>
        <fullName evidence="1">Uncharacterized protein</fullName>
    </submittedName>
</protein>
<name>A0AAV5SMB4_9BILA</name>
<reference evidence="1" key="1">
    <citation type="submission" date="2023-10" db="EMBL/GenBank/DDBJ databases">
        <title>Genome assembly of Pristionchus species.</title>
        <authorList>
            <person name="Yoshida K."/>
            <person name="Sommer R.J."/>
        </authorList>
    </citation>
    <scope>NUCLEOTIDE SEQUENCE</scope>
    <source>
        <strain evidence="1">RS0144</strain>
    </source>
</reference>
<feature type="non-terminal residue" evidence="1">
    <location>
        <position position="1"/>
    </location>
</feature>
<sequence length="74" mass="8312">NHVNIVCPPFFISSTVIAYFIANNHVPDVNNVVVVDLTSGSCYLQEIAPTPSFPPKITQLKHIRCAWHQTSYKE</sequence>
<proteinExistence type="predicted"/>
<comment type="caution">
    <text evidence="1">The sequence shown here is derived from an EMBL/GenBank/DDBJ whole genome shotgun (WGS) entry which is preliminary data.</text>
</comment>
<accession>A0AAV5SMB4</accession>
<dbReference type="EMBL" id="BTSX01000002">
    <property type="protein sequence ID" value="GMS83258.1"/>
    <property type="molecule type" value="Genomic_DNA"/>
</dbReference>
<evidence type="ECO:0000313" key="1">
    <source>
        <dbReference type="EMBL" id="GMS83258.1"/>
    </source>
</evidence>
<keyword evidence="2" id="KW-1185">Reference proteome</keyword>
<dbReference type="AlphaFoldDB" id="A0AAV5SMB4"/>
<evidence type="ECO:0000313" key="2">
    <source>
        <dbReference type="Proteomes" id="UP001432027"/>
    </source>
</evidence>